<dbReference type="Proteomes" id="UP000219336">
    <property type="component" value="Unassembled WGS sequence"/>
</dbReference>
<keyword evidence="1" id="KW-0449">Lipoprotein</keyword>
<organism evidence="1 2">
    <name type="scientific">Vibrio thalassae</name>
    <dbReference type="NCBI Taxonomy" id="1243014"/>
    <lineage>
        <taxon>Bacteria</taxon>
        <taxon>Pseudomonadati</taxon>
        <taxon>Pseudomonadota</taxon>
        <taxon>Gammaproteobacteria</taxon>
        <taxon>Vibrionales</taxon>
        <taxon>Vibrionaceae</taxon>
        <taxon>Vibrio</taxon>
    </lineage>
</organism>
<evidence type="ECO:0000313" key="1">
    <source>
        <dbReference type="EMBL" id="SNX47843.1"/>
    </source>
</evidence>
<dbReference type="AlphaFoldDB" id="A0A240EHX5"/>
<dbReference type="Pfam" id="PF11102">
    <property type="entry name" value="YjbF"/>
    <property type="match status" value="1"/>
</dbReference>
<name>A0A240EHX5_9VIBR</name>
<sequence>MLYRKGAFCFGSRFSRTQNPSEDPRMSQMNPKSFLALFCLLFLSACSQRFQDVNATMAEALFGADDIALTPEKIKQLPYASAYVRINEGPQIFVVLAFAQPNPNTGVTQYKWMSSDRAMIITENGRIVKTIGLFGDNLQGIQREQQTTSSWKVTYDWMPNYRYGYQGLATEFLAGKETISTAVGSYQTARYTESVVFDAIDGELINTYWKDTSTGKVIKSIEQIGPDMSTIELTLLKQPTI</sequence>
<keyword evidence="2" id="KW-1185">Reference proteome</keyword>
<dbReference type="SUPFAM" id="SSF159270">
    <property type="entry name" value="YmcC-like"/>
    <property type="match status" value="1"/>
</dbReference>
<dbReference type="EMBL" id="OANU01000014">
    <property type="protein sequence ID" value="SNX47843.1"/>
    <property type="molecule type" value="Genomic_DNA"/>
</dbReference>
<dbReference type="Gene3D" id="2.40.360.10">
    <property type="entry name" value="YmcC-like"/>
    <property type="match status" value="1"/>
</dbReference>
<dbReference type="InterPro" id="IPR021308">
    <property type="entry name" value="GfcB"/>
</dbReference>
<reference evidence="2" key="1">
    <citation type="submission" date="2016-06" db="EMBL/GenBank/DDBJ databases">
        <authorList>
            <person name="Rodrigo-Torres L."/>
            <person name="Arahal R.D."/>
            <person name="Lucena T."/>
        </authorList>
    </citation>
    <scope>NUCLEOTIDE SEQUENCE [LARGE SCALE GENOMIC DNA]</scope>
    <source>
        <strain evidence="2">CECT8203</strain>
    </source>
</reference>
<dbReference type="InterPro" id="IPR023373">
    <property type="entry name" value="YmcC_sf"/>
</dbReference>
<evidence type="ECO:0000313" key="2">
    <source>
        <dbReference type="Proteomes" id="UP000219336"/>
    </source>
</evidence>
<accession>A0A240EHX5</accession>
<gene>
    <name evidence="1" type="primary">gfcB</name>
    <name evidence="1" type="ORF">VTH8203_01458</name>
</gene>
<proteinExistence type="predicted"/>
<protein>
    <submittedName>
        <fullName evidence="1">Putative lipoprotein GfcB</fullName>
    </submittedName>
</protein>